<sequence length="77" mass="8865">MVHGSQYMKIHNEKNGKKHALLKHTKFLKCGILAITDISSNIPQDAQKVESIHSGFHEELEAHTPDHRWLIRTTVIR</sequence>
<protein>
    <submittedName>
        <fullName evidence="1">Uncharacterized protein</fullName>
    </submittedName>
</protein>
<accession>A0AAV4Y4S5</accession>
<evidence type="ECO:0000313" key="2">
    <source>
        <dbReference type="Proteomes" id="UP001054945"/>
    </source>
</evidence>
<reference evidence="1 2" key="1">
    <citation type="submission" date="2021-06" db="EMBL/GenBank/DDBJ databases">
        <title>Caerostris extrusa draft genome.</title>
        <authorList>
            <person name="Kono N."/>
            <person name="Arakawa K."/>
        </authorList>
    </citation>
    <scope>NUCLEOTIDE SEQUENCE [LARGE SCALE GENOMIC DNA]</scope>
</reference>
<evidence type="ECO:0000313" key="1">
    <source>
        <dbReference type="EMBL" id="GIZ01164.1"/>
    </source>
</evidence>
<dbReference type="Proteomes" id="UP001054945">
    <property type="component" value="Unassembled WGS sequence"/>
</dbReference>
<dbReference type="AlphaFoldDB" id="A0AAV4Y4S5"/>
<gene>
    <name evidence="1" type="ORF">CEXT_354371</name>
</gene>
<name>A0AAV4Y4S5_CAEEX</name>
<organism evidence="1 2">
    <name type="scientific">Caerostris extrusa</name>
    <name type="common">Bark spider</name>
    <name type="synonym">Caerostris bankana</name>
    <dbReference type="NCBI Taxonomy" id="172846"/>
    <lineage>
        <taxon>Eukaryota</taxon>
        <taxon>Metazoa</taxon>
        <taxon>Ecdysozoa</taxon>
        <taxon>Arthropoda</taxon>
        <taxon>Chelicerata</taxon>
        <taxon>Arachnida</taxon>
        <taxon>Araneae</taxon>
        <taxon>Araneomorphae</taxon>
        <taxon>Entelegynae</taxon>
        <taxon>Araneoidea</taxon>
        <taxon>Araneidae</taxon>
        <taxon>Caerostris</taxon>
    </lineage>
</organism>
<comment type="caution">
    <text evidence="1">The sequence shown here is derived from an EMBL/GenBank/DDBJ whole genome shotgun (WGS) entry which is preliminary data.</text>
</comment>
<dbReference type="EMBL" id="BPLR01001262">
    <property type="protein sequence ID" value="GIZ01164.1"/>
    <property type="molecule type" value="Genomic_DNA"/>
</dbReference>
<keyword evidence="2" id="KW-1185">Reference proteome</keyword>
<proteinExistence type="predicted"/>